<keyword evidence="1" id="KW-0812">Transmembrane</keyword>
<feature type="transmembrane region" description="Helical" evidence="1">
    <location>
        <begin position="505"/>
        <end position="530"/>
    </location>
</feature>
<comment type="caution">
    <text evidence="4">The sequence shown here is derived from an EMBL/GenBank/DDBJ whole genome shotgun (WGS) entry which is preliminary data.</text>
</comment>
<accession>A0A402AW17</accession>
<dbReference type="Pfam" id="PF13676">
    <property type="entry name" value="TIR_2"/>
    <property type="match status" value="1"/>
</dbReference>
<gene>
    <name evidence="4" type="ORF">KDK_70640</name>
</gene>
<evidence type="ECO:0000256" key="1">
    <source>
        <dbReference type="SAM" id="Phobius"/>
    </source>
</evidence>
<feature type="transmembrane region" description="Helical" evidence="1">
    <location>
        <begin position="614"/>
        <end position="637"/>
    </location>
</feature>
<name>A0A402AW17_9CHLR</name>
<feature type="transmembrane region" description="Helical" evidence="1">
    <location>
        <begin position="586"/>
        <end position="608"/>
    </location>
</feature>
<dbReference type="AlphaFoldDB" id="A0A402AW17"/>
<dbReference type="GO" id="GO:0007165">
    <property type="term" value="P:signal transduction"/>
    <property type="evidence" value="ECO:0007669"/>
    <property type="project" value="InterPro"/>
</dbReference>
<feature type="transmembrane region" description="Helical" evidence="1">
    <location>
        <begin position="658"/>
        <end position="685"/>
    </location>
</feature>
<evidence type="ECO:0000313" key="4">
    <source>
        <dbReference type="EMBL" id="GCE23264.1"/>
    </source>
</evidence>
<proteinExistence type="predicted"/>
<dbReference type="InterPro" id="IPR035897">
    <property type="entry name" value="Toll_tir_struct_dom_sf"/>
</dbReference>
<evidence type="ECO:0000313" key="5">
    <source>
        <dbReference type="Proteomes" id="UP000287188"/>
    </source>
</evidence>
<organism evidence="4 5">
    <name type="scientific">Dictyobacter kobayashii</name>
    <dbReference type="NCBI Taxonomy" id="2014872"/>
    <lineage>
        <taxon>Bacteria</taxon>
        <taxon>Bacillati</taxon>
        <taxon>Chloroflexota</taxon>
        <taxon>Ktedonobacteria</taxon>
        <taxon>Ktedonobacterales</taxon>
        <taxon>Dictyobacteraceae</taxon>
        <taxon>Dictyobacter</taxon>
    </lineage>
</organism>
<dbReference type="InterPro" id="IPR027417">
    <property type="entry name" value="P-loop_NTPase"/>
</dbReference>
<keyword evidence="5" id="KW-1185">Reference proteome</keyword>
<dbReference type="OrthoDB" id="419058at2"/>
<evidence type="ECO:0000259" key="3">
    <source>
        <dbReference type="PROSITE" id="PS50837"/>
    </source>
</evidence>
<keyword evidence="1" id="KW-0472">Membrane</keyword>
<dbReference type="EMBL" id="BIFS01000002">
    <property type="protein sequence ID" value="GCE23264.1"/>
    <property type="molecule type" value="Genomic_DNA"/>
</dbReference>
<dbReference type="PROSITE" id="PS50837">
    <property type="entry name" value="NACHT"/>
    <property type="match status" value="1"/>
</dbReference>
<feature type="domain" description="NACHT" evidence="3">
    <location>
        <begin position="233"/>
        <end position="354"/>
    </location>
</feature>
<keyword evidence="1" id="KW-1133">Transmembrane helix</keyword>
<protein>
    <submittedName>
        <fullName evidence="4">Uncharacterized protein</fullName>
    </submittedName>
</protein>
<dbReference type="SUPFAM" id="SSF52200">
    <property type="entry name" value="Toll/Interleukin receptor TIR domain"/>
    <property type="match status" value="1"/>
</dbReference>
<dbReference type="Pfam" id="PF05729">
    <property type="entry name" value="NACHT"/>
    <property type="match status" value="1"/>
</dbReference>
<sequence length="779" mass="87855">MVEAIKLVYSSASIDDTFREQLSAQLHPLVQQGVLAEWYEQLIPPGALIDQERHKAWHSADIILLLLSADYFLSTNYEDLEIQQALERHRLGQTLIIPILIRPCDWQSTDVAHLQCLPRNEKPVTLWDNRDEALLSIVQELRHFITTRQSSSIPLTPVQRTNRQRLLKRVRTIWIEGLLEQSLHHAVWIDLHLQKQPDALERSWGLMVQELDRGPRPLPPGTSIIQVFDEADEELLILGEPGSGKTTLLLYLARTLLDHADADENRRMPVIFNLSSWSQQQLPLDKWLVEELKIRYQVPQHIGQAWVERNQIFPLLDGLDEVAESARIACVQAITDYTQRDLDHTPLILCCRTDEYQALSIPPPIYYAIMLLPFTDEQMEAYLSSVSGPIDALRQALREDQELLELARRPLMLSIFTQAYYDDTSIDLPVPKQDYPYALFKHYVKHMLTRRARVQQATEEQMYRWLTYFATQLYHQQQTMFAVEELQPFWLPQRSRFWYRWSMPFVYALTFGLILGPVFGLSFGLVYGLISGSTTKLLFGVIFGLIVGIIGGLIGGLVFGVTFKYHQTIQPAEITVWSWVSAREGVRIWALGGLAVGIAAGIAGGFLVGPTGGIAVGLAAVIVVSLVGGLIGGLPPMQLPEKFSLSPNEGIWRSGKRGFLFVLLAILLFGLAGGVIFGLFGASIVTLTYGLILGLVLGSVGGLIFGLAFGLIGGRTGFAAFIQHFVLRFFLWRLNLLPWNLIAFLDEATARLLLRKVGGSYIFVHRLLRDVLATQKNEM</sequence>
<dbReference type="Gene3D" id="3.40.50.10140">
    <property type="entry name" value="Toll/interleukin-1 receptor homology (TIR) domain"/>
    <property type="match status" value="1"/>
</dbReference>
<feature type="transmembrane region" description="Helical" evidence="1">
    <location>
        <begin position="691"/>
        <end position="713"/>
    </location>
</feature>
<dbReference type="Proteomes" id="UP000287188">
    <property type="component" value="Unassembled WGS sequence"/>
</dbReference>
<reference evidence="5" key="1">
    <citation type="submission" date="2018-12" db="EMBL/GenBank/DDBJ databases">
        <title>Tengunoibacter tsumagoiensis gen. nov., sp. nov., Dictyobacter kobayashii sp. nov., D. alpinus sp. nov., and D. joshuensis sp. nov. and description of Dictyobacteraceae fam. nov. within the order Ktedonobacterales isolated from Tengu-no-mugimeshi.</title>
        <authorList>
            <person name="Wang C.M."/>
            <person name="Zheng Y."/>
            <person name="Sakai Y."/>
            <person name="Toyoda A."/>
            <person name="Minakuchi Y."/>
            <person name="Abe K."/>
            <person name="Yokota A."/>
            <person name="Yabe S."/>
        </authorList>
    </citation>
    <scope>NUCLEOTIDE SEQUENCE [LARGE SCALE GENOMIC DNA]</scope>
    <source>
        <strain evidence="5">Uno11</strain>
    </source>
</reference>
<dbReference type="InterPro" id="IPR000157">
    <property type="entry name" value="TIR_dom"/>
</dbReference>
<dbReference type="PROSITE" id="PS50104">
    <property type="entry name" value="TIR"/>
    <property type="match status" value="1"/>
</dbReference>
<dbReference type="RefSeq" id="WP_126556731.1">
    <property type="nucleotide sequence ID" value="NZ_BIFS01000002.1"/>
</dbReference>
<dbReference type="Gene3D" id="3.40.50.300">
    <property type="entry name" value="P-loop containing nucleotide triphosphate hydrolases"/>
    <property type="match status" value="1"/>
</dbReference>
<feature type="transmembrane region" description="Helical" evidence="1">
    <location>
        <begin position="542"/>
        <end position="565"/>
    </location>
</feature>
<evidence type="ECO:0000259" key="2">
    <source>
        <dbReference type="PROSITE" id="PS50104"/>
    </source>
</evidence>
<dbReference type="SUPFAM" id="SSF52540">
    <property type="entry name" value="P-loop containing nucleoside triphosphate hydrolases"/>
    <property type="match status" value="2"/>
</dbReference>
<feature type="domain" description="TIR" evidence="2">
    <location>
        <begin position="1"/>
        <end position="145"/>
    </location>
</feature>
<dbReference type="InterPro" id="IPR007111">
    <property type="entry name" value="NACHT_NTPase"/>
</dbReference>